<organism evidence="1 2">
    <name type="scientific">Methylocystis heyeri</name>
    <dbReference type="NCBI Taxonomy" id="391905"/>
    <lineage>
        <taxon>Bacteria</taxon>
        <taxon>Pseudomonadati</taxon>
        <taxon>Pseudomonadota</taxon>
        <taxon>Alphaproteobacteria</taxon>
        <taxon>Hyphomicrobiales</taxon>
        <taxon>Methylocystaceae</taxon>
        <taxon>Methylocystis</taxon>
    </lineage>
</organism>
<sequence length="195" mass="21841">MSSFWRSAVALWREVRSALLLLALSVFAAISVFGALRWREVDAENVEIAALRVGRDISVAGDEGPELVLARIEFLGTRGEIDSARILVDALDRPGREALAAKGRYALGNALLRRAFELIERAELDGAGPFVNLSKREYRRAMQLAPYYWDAKFNFDVATRLIRDYPGFEQKHGDELEVEPKKLWTDVPGVPKGLP</sequence>
<name>A0A6B8KLS1_9HYPH</name>
<protein>
    <submittedName>
        <fullName evidence="1">MxaK protein</fullName>
    </submittedName>
</protein>
<dbReference type="EMBL" id="CP046052">
    <property type="protein sequence ID" value="QGM48025.1"/>
    <property type="molecule type" value="Genomic_DNA"/>
</dbReference>
<dbReference type="Proteomes" id="UP000309061">
    <property type="component" value="Chromosome"/>
</dbReference>
<evidence type="ECO:0000313" key="1">
    <source>
        <dbReference type="EMBL" id="QGM48025.1"/>
    </source>
</evidence>
<dbReference type="OrthoDB" id="5567017at2"/>
<dbReference type="KEGG" id="mhey:H2LOC_010080"/>
<proteinExistence type="predicted"/>
<dbReference type="AlphaFoldDB" id="A0A6B8KLS1"/>
<accession>A0A6B8KLS1</accession>
<reference evidence="1 2" key="1">
    <citation type="submission" date="2019-11" db="EMBL/GenBank/DDBJ databases">
        <title>The genome sequence of Methylocystis heyeri.</title>
        <authorList>
            <person name="Oshkin I.Y."/>
            <person name="Miroshnikov K."/>
            <person name="Dedysh S.N."/>
        </authorList>
    </citation>
    <scope>NUCLEOTIDE SEQUENCE [LARGE SCALE GENOMIC DNA]</scope>
    <source>
        <strain evidence="1 2">H2</strain>
    </source>
</reference>
<gene>
    <name evidence="1" type="ORF">H2LOC_010080</name>
</gene>
<keyword evidence="2" id="KW-1185">Reference proteome</keyword>
<evidence type="ECO:0000313" key="2">
    <source>
        <dbReference type="Proteomes" id="UP000309061"/>
    </source>
</evidence>